<comment type="subunit">
    <text evidence="4">Homotetramer.</text>
</comment>
<dbReference type="PANTHER" id="PTHR34383">
    <property type="entry name" value="POLYPHOSPHATE:AMP PHOSPHOTRANSFERASE-RELATED"/>
    <property type="match status" value="1"/>
</dbReference>
<accession>A0A1I2JQT2</accession>
<dbReference type="Gene3D" id="3.40.50.300">
    <property type="entry name" value="P-loop containing nucleotide triphosphate hydrolases"/>
    <property type="match status" value="1"/>
</dbReference>
<evidence type="ECO:0000256" key="4">
    <source>
        <dbReference type="RuleBase" id="RU369062"/>
    </source>
</evidence>
<dbReference type="AlphaFoldDB" id="A0A1I2JQT2"/>
<feature type="region of interest" description="Disordered" evidence="5">
    <location>
        <begin position="238"/>
        <end position="260"/>
    </location>
</feature>
<dbReference type="GO" id="GO:0006793">
    <property type="term" value="P:phosphorus metabolic process"/>
    <property type="evidence" value="ECO:0007669"/>
    <property type="project" value="InterPro"/>
</dbReference>
<dbReference type="PIRSF" id="PIRSF028756">
    <property type="entry name" value="PPK2_prd"/>
    <property type="match status" value="1"/>
</dbReference>
<comment type="similarity">
    <text evidence="1 4">Belongs to the polyphosphate kinase 2 (PPK2) family. Class I subfamily.</text>
</comment>
<evidence type="ECO:0000259" key="6">
    <source>
        <dbReference type="Pfam" id="PF03976"/>
    </source>
</evidence>
<protein>
    <recommendedName>
        <fullName evidence="4">ADP/GDP-polyphosphate phosphotransferase</fullName>
        <ecNumber evidence="4">2.7.4.-</ecNumber>
    </recommendedName>
    <alternativeName>
        <fullName evidence="4">Polyphosphate kinase PPK2</fullName>
    </alternativeName>
</protein>
<dbReference type="EC" id="2.7.4.-" evidence="4"/>
<dbReference type="PANTHER" id="PTHR34383:SF1">
    <property type="entry name" value="ADP-POLYPHOSPHATE PHOSPHOTRANSFERASE"/>
    <property type="match status" value="1"/>
</dbReference>
<dbReference type="NCBIfam" id="TIGR03707">
    <property type="entry name" value="PPK2_P_aer"/>
    <property type="match status" value="1"/>
</dbReference>
<keyword evidence="3 4" id="KW-0418">Kinase</keyword>
<dbReference type="STRING" id="500610.SAMN02799615_04167"/>
<dbReference type="Proteomes" id="UP000199477">
    <property type="component" value="Unassembled WGS sequence"/>
</dbReference>
<dbReference type="GO" id="GO:0008976">
    <property type="term" value="F:polyphosphate kinase activity"/>
    <property type="evidence" value="ECO:0007669"/>
    <property type="project" value="UniProtKB-UniRule"/>
</dbReference>
<keyword evidence="8" id="KW-1185">Reference proteome</keyword>
<organism evidence="7 8">
    <name type="scientific">Dyella marensis</name>
    <dbReference type="NCBI Taxonomy" id="500610"/>
    <lineage>
        <taxon>Bacteria</taxon>
        <taxon>Pseudomonadati</taxon>
        <taxon>Pseudomonadota</taxon>
        <taxon>Gammaproteobacteria</taxon>
        <taxon>Lysobacterales</taxon>
        <taxon>Rhodanobacteraceae</taxon>
        <taxon>Dyella</taxon>
    </lineage>
</organism>
<dbReference type="RefSeq" id="WP_026636691.1">
    <property type="nucleotide sequence ID" value="NZ_FONH01000029.1"/>
</dbReference>
<evidence type="ECO:0000313" key="8">
    <source>
        <dbReference type="Proteomes" id="UP000199477"/>
    </source>
</evidence>
<evidence type="ECO:0000256" key="3">
    <source>
        <dbReference type="ARBA" id="ARBA00022777"/>
    </source>
</evidence>
<name>A0A1I2JQT2_9GAMM</name>
<gene>
    <name evidence="7" type="ORF">SAMN02799615_04167</name>
</gene>
<reference evidence="8" key="1">
    <citation type="submission" date="2016-10" db="EMBL/GenBank/DDBJ databases">
        <authorList>
            <person name="Varghese N."/>
            <person name="Submissions S."/>
        </authorList>
    </citation>
    <scope>NUCLEOTIDE SEQUENCE [LARGE SCALE GENOMIC DNA]</scope>
    <source>
        <strain evidence="8">UNC178MFTsu3.1</strain>
    </source>
</reference>
<proteinExistence type="inferred from homology"/>
<dbReference type="Pfam" id="PF03976">
    <property type="entry name" value="PPK2"/>
    <property type="match status" value="1"/>
</dbReference>
<evidence type="ECO:0000256" key="5">
    <source>
        <dbReference type="SAM" id="MobiDB-lite"/>
    </source>
</evidence>
<dbReference type="SUPFAM" id="SSF52540">
    <property type="entry name" value="P-loop containing nucleoside triphosphate hydrolases"/>
    <property type="match status" value="1"/>
</dbReference>
<sequence length="260" mass="30366">MSKKDKGYGKTMEKLQLELTGLHRWLKRSGHRVVVVFEGRDAAGKGGTIKAITESMDTRGYHIAALGKPTETEAAQWYFQRYVAHLPAAGEIVLFDRSWYNRAVVEPAMGFCTEQQREDFLHAVPHFEKLLADDGIILVKYWLAVDQKKQEERFAERAEDPLKRWKLSPVDLASREKYAQMGRLRDEMIERTNRPYAPWFVVDYNDQKRGRINLIRHLLEHIPRKETEIPEVKLPRLKGKPRREHVTDKAQWVPDSFADE</sequence>
<dbReference type="InterPro" id="IPR027417">
    <property type="entry name" value="P-loop_NTPase"/>
</dbReference>
<dbReference type="InterPro" id="IPR016898">
    <property type="entry name" value="Polyphosphate_phosphotransfera"/>
</dbReference>
<feature type="domain" description="Polyphosphate kinase-2-related" evidence="6">
    <location>
        <begin position="4"/>
        <end position="227"/>
    </location>
</feature>
<dbReference type="InterPro" id="IPR022488">
    <property type="entry name" value="PPK2-related"/>
</dbReference>
<evidence type="ECO:0000256" key="2">
    <source>
        <dbReference type="ARBA" id="ARBA00022679"/>
    </source>
</evidence>
<evidence type="ECO:0000256" key="1">
    <source>
        <dbReference type="ARBA" id="ARBA00009924"/>
    </source>
</evidence>
<comment type="function">
    <text evidence="4">Uses inorganic polyphosphate (polyP) as a donor to convert GDP to GTP or ADP to ATP.</text>
</comment>
<dbReference type="EMBL" id="FONH01000029">
    <property type="protein sequence ID" value="SFF56478.1"/>
    <property type="molecule type" value="Genomic_DNA"/>
</dbReference>
<evidence type="ECO:0000313" key="7">
    <source>
        <dbReference type="EMBL" id="SFF56478.1"/>
    </source>
</evidence>
<keyword evidence="2 4" id="KW-0808">Transferase</keyword>
<dbReference type="InterPro" id="IPR022486">
    <property type="entry name" value="PPK2_PA0141"/>
</dbReference>